<dbReference type="PANTHER" id="PTHR24123">
    <property type="entry name" value="ANKYRIN REPEAT-CONTAINING"/>
    <property type="match status" value="1"/>
</dbReference>
<dbReference type="Pfam" id="PF12796">
    <property type="entry name" value="Ank_2"/>
    <property type="match status" value="1"/>
</dbReference>
<name>A0A401TTQ2_CHIPU</name>
<dbReference type="PROSITE" id="PS50297">
    <property type="entry name" value="ANK_REP_REGION"/>
    <property type="match status" value="2"/>
</dbReference>
<dbReference type="InterPro" id="IPR002110">
    <property type="entry name" value="Ankyrin_rpt"/>
</dbReference>
<organism evidence="5 6">
    <name type="scientific">Chiloscyllium punctatum</name>
    <name type="common">Brownbanded bambooshark</name>
    <name type="synonym">Hemiscyllium punctatum</name>
    <dbReference type="NCBI Taxonomy" id="137246"/>
    <lineage>
        <taxon>Eukaryota</taxon>
        <taxon>Metazoa</taxon>
        <taxon>Chordata</taxon>
        <taxon>Craniata</taxon>
        <taxon>Vertebrata</taxon>
        <taxon>Chondrichthyes</taxon>
        <taxon>Elasmobranchii</taxon>
        <taxon>Galeomorphii</taxon>
        <taxon>Galeoidea</taxon>
        <taxon>Orectolobiformes</taxon>
        <taxon>Hemiscylliidae</taxon>
        <taxon>Chiloscyllium</taxon>
    </lineage>
</organism>
<dbReference type="PROSITE" id="PS50088">
    <property type="entry name" value="ANK_REPEAT"/>
    <property type="match status" value="2"/>
</dbReference>
<dbReference type="OrthoDB" id="539213at2759"/>
<sequence length="190" mass="20250">MSRCVALTRPLLHLQDDQTPLHCAARLGHLKVVRLLLENGACLLSVSTTGHTALHMASREGHVDVTEVLLDQGALLTHMTKVTQWGKGGRARFLSGLPEASLGLRVVQPMPCHGVARGSWVSGSWWAFGPGHVWQSQSGAPSPPSRPRVGGWGGETGIRLPTKREPPRDLKPGFATGRARDGGGESPPST</sequence>
<evidence type="ECO:0000256" key="1">
    <source>
        <dbReference type="ARBA" id="ARBA00022737"/>
    </source>
</evidence>
<evidence type="ECO:0000313" key="5">
    <source>
        <dbReference type="EMBL" id="GCC46007.1"/>
    </source>
</evidence>
<keyword evidence="1" id="KW-0677">Repeat</keyword>
<dbReference type="SUPFAM" id="SSF48403">
    <property type="entry name" value="Ankyrin repeat"/>
    <property type="match status" value="1"/>
</dbReference>
<dbReference type="AlphaFoldDB" id="A0A401TTQ2"/>
<accession>A0A401TTQ2</accession>
<evidence type="ECO:0000256" key="4">
    <source>
        <dbReference type="SAM" id="MobiDB-lite"/>
    </source>
</evidence>
<dbReference type="Gene3D" id="1.25.40.20">
    <property type="entry name" value="Ankyrin repeat-containing domain"/>
    <property type="match status" value="1"/>
</dbReference>
<gene>
    <name evidence="5" type="ORF">chiPu_0030092</name>
</gene>
<dbReference type="SMART" id="SM00248">
    <property type="entry name" value="ANK"/>
    <property type="match status" value="2"/>
</dbReference>
<dbReference type="EMBL" id="BEZZ01174427">
    <property type="protein sequence ID" value="GCC46007.1"/>
    <property type="molecule type" value="Genomic_DNA"/>
</dbReference>
<dbReference type="PANTHER" id="PTHR24123:SF71">
    <property type="entry name" value="ANKYRIN 1, ERYTHROCYTIC A ISOFORM X1"/>
    <property type="match status" value="1"/>
</dbReference>
<feature type="repeat" description="ANK" evidence="3">
    <location>
        <begin position="49"/>
        <end position="81"/>
    </location>
</feature>
<feature type="repeat" description="ANK" evidence="3">
    <location>
        <begin position="16"/>
        <end position="48"/>
    </location>
</feature>
<proteinExistence type="predicted"/>
<dbReference type="STRING" id="137246.A0A401TTQ2"/>
<keyword evidence="6" id="KW-1185">Reference proteome</keyword>
<feature type="compositionally biased region" description="Basic and acidic residues" evidence="4">
    <location>
        <begin position="162"/>
        <end position="171"/>
    </location>
</feature>
<dbReference type="InterPro" id="IPR051165">
    <property type="entry name" value="Multifunctional_ANK_Repeat"/>
</dbReference>
<evidence type="ECO:0000313" key="6">
    <source>
        <dbReference type="Proteomes" id="UP000287033"/>
    </source>
</evidence>
<dbReference type="Proteomes" id="UP000287033">
    <property type="component" value="Unassembled WGS sequence"/>
</dbReference>
<feature type="region of interest" description="Disordered" evidence="4">
    <location>
        <begin position="135"/>
        <end position="190"/>
    </location>
</feature>
<evidence type="ECO:0000256" key="3">
    <source>
        <dbReference type="PROSITE-ProRule" id="PRU00023"/>
    </source>
</evidence>
<comment type="caution">
    <text evidence="5">The sequence shown here is derived from an EMBL/GenBank/DDBJ whole genome shotgun (WGS) entry which is preliminary data.</text>
</comment>
<evidence type="ECO:0000256" key="2">
    <source>
        <dbReference type="ARBA" id="ARBA00023043"/>
    </source>
</evidence>
<reference evidence="5 6" key="1">
    <citation type="journal article" date="2018" name="Nat. Ecol. Evol.">
        <title>Shark genomes provide insights into elasmobranch evolution and the origin of vertebrates.</title>
        <authorList>
            <person name="Hara Y"/>
            <person name="Yamaguchi K"/>
            <person name="Onimaru K"/>
            <person name="Kadota M"/>
            <person name="Koyanagi M"/>
            <person name="Keeley SD"/>
            <person name="Tatsumi K"/>
            <person name="Tanaka K"/>
            <person name="Motone F"/>
            <person name="Kageyama Y"/>
            <person name="Nozu R"/>
            <person name="Adachi N"/>
            <person name="Nishimura O"/>
            <person name="Nakagawa R"/>
            <person name="Tanegashima C"/>
            <person name="Kiyatake I"/>
            <person name="Matsumoto R"/>
            <person name="Murakumo K"/>
            <person name="Nishida K"/>
            <person name="Terakita A"/>
            <person name="Kuratani S"/>
            <person name="Sato K"/>
            <person name="Hyodo S Kuraku.S."/>
        </authorList>
    </citation>
    <scope>NUCLEOTIDE SEQUENCE [LARGE SCALE GENOMIC DNA]</scope>
</reference>
<protein>
    <submittedName>
        <fullName evidence="5">Uncharacterized protein</fullName>
    </submittedName>
</protein>
<keyword evidence="2 3" id="KW-0040">ANK repeat</keyword>
<dbReference type="InterPro" id="IPR036770">
    <property type="entry name" value="Ankyrin_rpt-contain_sf"/>
</dbReference>